<reference evidence="2 3" key="1">
    <citation type="submission" date="2014-06" db="EMBL/GenBank/DDBJ databases">
        <title>Draft genome sequence of iron oxidizing acidophile Leptospirillum ferriphilum DSM14647.</title>
        <authorList>
            <person name="Cardenas J.P."/>
            <person name="Lazcano M."/>
            <person name="Ossandon F.J."/>
            <person name="Corbett M."/>
            <person name="Holmes D.S."/>
            <person name="Watkin E."/>
        </authorList>
    </citation>
    <scope>NUCLEOTIDE SEQUENCE [LARGE SCALE GENOMIC DNA]</scope>
    <source>
        <strain evidence="2 3">DSM 14647</strain>
    </source>
</reference>
<accession>A0A094WEA5</accession>
<feature type="transmembrane region" description="Helical" evidence="1">
    <location>
        <begin position="173"/>
        <end position="192"/>
    </location>
</feature>
<organism evidence="2 3">
    <name type="scientific">Leptospirillum ferriphilum</name>
    <dbReference type="NCBI Taxonomy" id="178606"/>
    <lineage>
        <taxon>Bacteria</taxon>
        <taxon>Pseudomonadati</taxon>
        <taxon>Nitrospirota</taxon>
        <taxon>Nitrospiria</taxon>
        <taxon>Nitrospirales</taxon>
        <taxon>Nitrospiraceae</taxon>
        <taxon>Leptospirillum</taxon>
    </lineage>
</organism>
<dbReference type="EMBL" id="JPGK01000004">
    <property type="protein sequence ID" value="KGA93967.1"/>
    <property type="molecule type" value="Genomic_DNA"/>
</dbReference>
<gene>
    <name evidence="2" type="ORF">LptCag_0593</name>
</gene>
<dbReference type="AlphaFoldDB" id="A0A094WEA5"/>
<dbReference type="PATRIC" id="fig|178606.4.peg.1124"/>
<evidence type="ECO:0000313" key="2">
    <source>
        <dbReference type="EMBL" id="KGA93967.1"/>
    </source>
</evidence>
<comment type="caution">
    <text evidence="2">The sequence shown here is derived from an EMBL/GenBank/DDBJ whole genome shotgun (WGS) entry which is preliminary data.</text>
</comment>
<keyword evidence="1" id="KW-0812">Transmembrane</keyword>
<evidence type="ECO:0000256" key="1">
    <source>
        <dbReference type="SAM" id="Phobius"/>
    </source>
</evidence>
<sequence length="258" mass="28649">MDKTVSASVPEGDYLEIKNMAEREGESVSGLIKNLLKREMSGEEMRPVPDTKLEEILTLLRRLVESKPVQNPDKNPDPETAKKIEKLEKTMSGFPSILDTKIQNVLNEIGKIPESNGGQVGVGIDPEPGNKILESLTKTADKLEAFSDGIGGVRGEAVGNVSFRNPEFWKKSLAIVGIWSLIFAGAMGWGTWKIYQHGNDAAELEGIGIANPVYKSFYHLMQCDQPGWKTEWSKDGKTLYCDLDRNPLTGKPYKLRIR</sequence>
<dbReference type="Proteomes" id="UP000029452">
    <property type="component" value="Unassembled WGS sequence"/>
</dbReference>
<proteinExistence type="predicted"/>
<dbReference type="RefSeq" id="WP_036081928.1">
    <property type="nucleotide sequence ID" value="NZ_JPGK01000004.1"/>
</dbReference>
<protein>
    <submittedName>
        <fullName evidence="2">Uncharacterized protein</fullName>
    </submittedName>
</protein>
<dbReference type="OrthoDB" id="9767022at2"/>
<evidence type="ECO:0000313" key="3">
    <source>
        <dbReference type="Proteomes" id="UP000029452"/>
    </source>
</evidence>
<keyword evidence="1" id="KW-0472">Membrane</keyword>
<name>A0A094WEA5_9BACT</name>
<keyword evidence="1" id="KW-1133">Transmembrane helix</keyword>